<evidence type="ECO:0000256" key="5">
    <source>
        <dbReference type="ARBA" id="ARBA00022884"/>
    </source>
</evidence>
<evidence type="ECO:0000313" key="7">
    <source>
        <dbReference type="EMBL" id="THU04596.1"/>
    </source>
</evidence>
<keyword evidence="3" id="KW-0255">Endonuclease</keyword>
<feature type="compositionally biased region" description="Low complexity" evidence="6">
    <location>
        <begin position="178"/>
        <end position="189"/>
    </location>
</feature>
<name>A0A4V4GS96_9BURK</name>
<dbReference type="GO" id="GO:0000049">
    <property type="term" value="F:tRNA binding"/>
    <property type="evidence" value="ECO:0007669"/>
    <property type="project" value="InterPro"/>
</dbReference>
<evidence type="ECO:0000313" key="8">
    <source>
        <dbReference type="Proteomes" id="UP000308917"/>
    </source>
</evidence>
<accession>A0A4V4GS96</accession>
<reference evidence="7 8" key="1">
    <citation type="journal article" date="2015" name="Antonie Van Leeuwenhoek">
        <title>Lampropedia puyangensis sp. nov., isolated from symptomatic bark of Populus ? euramericana canker and emended description of Lampropedia hyalina (Ehrenberg 1832) Lee et al. 2004.</title>
        <authorList>
            <person name="Li Y."/>
            <person name="Wang T."/>
            <person name="Piao C.G."/>
            <person name="Wang L.F."/>
            <person name="Tian G.Z."/>
            <person name="Zhu T.H."/>
            <person name="Guo M.W."/>
        </authorList>
    </citation>
    <scope>NUCLEOTIDE SEQUENCE [LARGE SCALE GENOMIC DNA]</scope>
    <source>
        <strain evidence="7 8">2-bin</strain>
    </source>
</reference>
<dbReference type="RefSeq" id="WP_136572492.1">
    <property type="nucleotide sequence ID" value="NZ_STFG01000002.1"/>
</dbReference>
<feature type="compositionally biased region" description="Polar residues" evidence="6">
    <location>
        <begin position="135"/>
        <end position="145"/>
    </location>
</feature>
<feature type="region of interest" description="Disordered" evidence="6">
    <location>
        <begin position="118"/>
        <end position="147"/>
    </location>
</feature>
<keyword evidence="8" id="KW-1185">Reference proteome</keyword>
<dbReference type="AlphaFoldDB" id="A0A4V4GS96"/>
<dbReference type="SUPFAM" id="SSF54211">
    <property type="entry name" value="Ribosomal protein S5 domain 2-like"/>
    <property type="match status" value="1"/>
</dbReference>
<sequence length="208" mass="22917">MSIRHLKTRKQFQSMLAHPPIAKTSHFCLHQVSAQALFDAKDGALLFASPPDLASIGESSWWVGALLPKRWAKRAVTRNLIRRQVYALALEYSRAPQMFAPDSHALLIRLRLSFHPGNAKSPSKGSKVSRHQPYATKSANQQGQTEAVLAKSASSPLLAARVRAQLVKLFERAALQLQQQPMTPQQSALTQSPPSPHPLLTQKVGHDA</sequence>
<gene>
    <name evidence="7" type="ORF">E9531_04240</name>
</gene>
<dbReference type="InterPro" id="IPR014721">
    <property type="entry name" value="Ribsml_uS5_D2-typ_fold_subgr"/>
</dbReference>
<dbReference type="OrthoDB" id="398329at2"/>
<evidence type="ECO:0000256" key="4">
    <source>
        <dbReference type="ARBA" id="ARBA00022801"/>
    </source>
</evidence>
<dbReference type="EMBL" id="STFG01000002">
    <property type="protein sequence ID" value="THU04596.1"/>
    <property type="molecule type" value="Genomic_DNA"/>
</dbReference>
<evidence type="ECO:0000256" key="1">
    <source>
        <dbReference type="ARBA" id="ARBA00022694"/>
    </source>
</evidence>
<dbReference type="Gene3D" id="3.30.230.10">
    <property type="match status" value="1"/>
</dbReference>
<dbReference type="InterPro" id="IPR020568">
    <property type="entry name" value="Ribosomal_Su5_D2-typ_SF"/>
</dbReference>
<dbReference type="Proteomes" id="UP000308917">
    <property type="component" value="Unassembled WGS sequence"/>
</dbReference>
<evidence type="ECO:0000256" key="6">
    <source>
        <dbReference type="SAM" id="MobiDB-lite"/>
    </source>
</evidence>
<feature type="region of interest" description="Disordered" evidence="6">
    <location>
        <begin position="178"/>
        <end position="208"/>
    </location>
</feature>
<proteinExistence type="predicted"/>
<comment type="caution">
    <text evidence="7">The sequence shown here is derived from an EMBL/GenBank/DDBJ whole genome shotgun (WGS) entry which is preliminary data.</text>
</comment>
<dbReference type="Pfam" id="PF00825">
    <property type="entry name" value="Ribonuclease_P"/>
    <property type="match status" value="1"/>
</dbReference>
<evidence type="ECO:0000256" key="2">
    <source>
        <dbReference type="ARBA" id="ARBA00022722"/>
    </source>
</evidence>
<keyword evidence="2" id="KW-0540">Nuclease</keyword>
<evidence type="ECO:0000256" key="3">
    <source>
        <dbReference type="ARBA" id="ARBA00022759"/>
    </source>
</evidence>
<keyword evidence="5" id="KW-0694">RNA-binding</keyword>
<dbReference type="GO" id="GO:0004526">
    <property type="term" value="F:ribonuclease P activity"/>
    <property type="evidence" value="ECO:0007669"/>
    <property type="project" value="InterPro"/>
</dbReference>
<protein>
    <submittedName>
        <fullName evidence="7">Uncharacterized protein</fullName>
    </submittedName>
</protein>
<keyword evidence="4" id="KW-0378">Hydrolase</keyword>
<keyword evidence="1" id="KW-0819">tRNA processing</keyword>
<dbReference type="InterPro" id="IPR000100">
    <property type="entry name" value="RNase_P"/>
</dbReference>
<organism evidence="7 8">
    <name type="scientific">Lampropedia puyangensis</name>
    <dbReference type="NCBI Taxonomy" id="1330072"/>
    <lineage>
        <taxon>Bacteria</taxon>
        <taxon>Pseudomonadati</taxon>
        <taxon>Pseudomonadota</taxon>
        <taxon>Betaproteobacteria</taxon>
        <taxon>Burkholderiales</taxon>
        <taxon>Comamonadaceae</taxon>
        <taxon>Lampropedia</taxon>
    </lineage>
</organism>
<dbReference type="GO" id="GO:0008033">
    <property type="term" value="P:tRNA processing"/>
    <property type="evidence" value="ECO:0007669"/>
    <property type="project" value="UniProtKB-KW"/>
</dbReference>